<feature type="compositionally biased region" description="Low complexity" evidence="2">
    <location>
        <begin position="785"/>
        <end position="794"/>
    </location>
</feature>
<proteinExistence type="inferred from homology"/>
<comment type="similarity">
    <text evidence="1">Belongs to the sel-1 family.</text>
</comment>
<feature type="transmembrane region" description="Helical" evidence="3">
    <location>
        <begin position="835"/>
        <end position="855"/>
    </location>
</feature>
<sequence>MVGKSSEYRGSYANTTSNDAYHFYPRLALERASDAGHPMAQHYLANAHASGIWPVPSMGGGQDEYTSFGESPVEQLHVFDEWLPTEGDHTRQIDKAYLLWHMAAIGGNIESAMALAYRLDTPTGGSTGSKCEDVLPYYQAAADGIMDQLEVSSDSRAKVVPFMDKHTLAQVHMHGGTSSQLDWNNKPDESKDALQFYHLKATTVPWSMKKKSSDSDSGKSKKNDDDDGIDVGAANALAQMYHHGLRGVEQNMTKSLLYYEIAGSHGHRESAAYACTFHLWGIGTYQNALKALEFCKIGAPSDFRWCSKMHEDTEAVKSHKLKDSGQIHECHEVALNGMGLLHLMGIKGVLKVDVPMAEKYFALAKQQGSIDACYNLAMMWLGWKTHFKSVDELQDGGFTPHTESSENVLPIPGQKKGKDVSEKYVLYKAAVGDNMYFKGPIQSDVQSAINVLSVAAKHGHVQAKHRLASIYAQGLNHTTSVIQYNFVKKDCKKAKEYFQWIISSASPTRSDRLRRAYKEYVAGNLEASVRNYLAAAEIGSIVGQVNAAFLMERGVCLGLSAADCAKASVRLWKVAALRGNPEASLRVGDFYYYGRLHGDKLYTGPHGWVQYLLLPEKYIPRLLQEWGKELLEVTRYYFGLSEKSQSSKVSSPTCQADGGTCRVDDEPHAETATLKKGEFRHEMEEDLHNAAHYYQLAAEKHLSARANFNLGFMHQWGLGLKQDFPMAKRHYDLSLSRNYHEAEIAVQIALTAMNVHEFAIRCKVFIEDWWYQRQSSTPENSITIFTEESSASSSNDGRASPEAGSEPARPQQRGPKSKKTEREVIMSHLFDESSLLIVILFLLLLVIQVIMSYIGRPNGRR</sequence>
<dbReference type="Pfam" id="PF08238">
    <property type="entry name" value="Sel1"/>
    <property type="match status" value="6"/>
</dbReference>
<keyword evidence="3" id="KW-0812">Transmembrane</keyword>
<keyword evidence="3" id="KW-1133">Transmembrane helix</keyword>
<keyword evidence="3" id="KW-0472">Membrane</keyword>
<dbReference type="Gene3D" id="1.25.40.10">
    <property type="entry name" value="Tetratricopeptide repeat domain"/>
    <property type="match status" value="3"/>
</dbReference>
<gene>
    <name evidence="4" type="ORF">PDEL1432_LOCUS2181</name>
</gene>
<evidence type="ECO:0000313" key="4">
    <source>
        <dbReference type="EMBL" id="CAD8762141.1"/>
    </source>
</evidence>
<evidence type="ECO:0000256" key="1">
    <source>
        <dbReference type="ARBA" id="ARBA00038101"/>
    </source>
</evidence>
<dbReference type="PANTHER" id="PTHR11102:SF147">
    <property type="entry name" value="SEL1L ADAPTOR SUBUNIT OF ERAD E3 UBIQUITIN LIGASE"/>
    <property type="match status" value="1"/>
</dbReference>
<dbReference type="SMART" id="SM00671">
    <property type="entry name" value="SEL1"/>
    <property type="match status" value="5"/>
</dbReference>
<evidence type="ECO:0000256" key="3">
    <source>
        <dbReference type="SAM" id="Phobius"/>
    </source>
</evidence>
<dbReference type="PANTHER" id="PTHR11102">
    <property type="entry name" value="SEL-1-LIKE PROTEIN"/>
    <property type="match status" value="1"/>
</dbReference>
<dbReference type="InterPro" id="IPR011990">
    <property type="entry name" value="TPR-like_helical_dom_sf"/>
</dbReference>
<accession>A0A7S0UGP3</accession>
<dbReference type="InterPro" id="IPR050767">
    <property type="entry name" value="Sel1_AlgK"/>
</dbReference>
<name>A0A7S0UGP3_9STRA</name>
<feature type="compositionally biased region" description="Basic and acidic residues" evidence="2">
    <location>
        <begin position="211"/>
        <end position="224"/>
    </location>
</feature>
<reference evidence="4" key="1">
    <citation type="submission" date="2021-01" db="EMBL/GenBank/DDBJ databases">
        <authorList>
            <person name="Corre E."/>
            <person name="Pelletier E."/>
            <person name="Niang G."/>
            <person name="Scheremetjew M."/>
            <person name="Finn R."/>
            <person name="Kale V."/>
            <person name="Holt S."/>
            <person name="Cochrane G."/>
            <person name="Meng A."/>
            <person name="Brown T."/>
            <person name="Cohen L."/>
        </authorList>
    </citation>
    <scope>NUCLEOTIDE SEQUENCE</scope>
    <source>
        <strain evidence="4">UNC1205</strain>
    </source>
</reference>
<protein>
    <submittedName>
        <fullName evidence="4">Uncharacterized protein</fullName>
    </submittedName>
</protein>
<feature type="region of interest" description="Disordered" evidence="2">
    <location>
        <begin position="208"/>
        <end position="228"/>
    </location>
</feature>
<dbReference type="GO" id="GO:0036503">
    <property type="term" value="P:ERAD pathway"/>
    <property type="evidence" value="ECO:0007669"/>
    <property type="project" value="TreeGrafter"/>
</dbReference>
<dbReference type="GO" id="GO:0005789">
    <property type="term" value="C:endoplasmic reticulum membrane"/>
    <property type="evidence" value="ECO:0007669"/>
    <property type="project" value="TreeGrafter"/>
</dbReference>
<evidence type="ECO:0000256" key="2">
    <source>
        <dbReference type="SAM" id="MobiDB-lite"/>
    </source>
</evidence>
<feature type="region of interest" description="Disordered" evidence="2">
    <location>
        <begin position="785"/>
        <end position="820"/>
    </location>
</feature>
<organism evidence="4">
    <name type="scientific">Pseudo-nitzschia delicatissima</name>
    <dbReference type="NCBI Taxonomy" id="44447"/>
    <lineage>
        <taxon>Eukaryota</taxon>
        <taxon>Sar</taxon>
        <taxon>Stramenopiles</taxon>
        <taxon>Ochrophyta</taxon>
        <taxon>Bacillariophyta</taxon>
        <taxon>Bacillariophyceae</taxon>
        <taxon>Bacillariophycidae</taxon>
        <taxon>Bacillariales</taxon>
        <taxon>Bacillariaceae</taxon>
        <taxon>Pseudo-nitzschia</taxon>
    </lineage>
</organism>
<dbReference type="AlphaFoldDB" id="A0A7S0UGP3"/>
<dbReference type="SUPFAM" id="SSF81901">
    <property type="entry name" value="HCP-like"/>
    <property type="match status" value="3"/>
</dbReference>
<dbReference type="InterPro" id="IPR006597">
    <property type="entry name" value="Sel1-like"/>
</dbReference>
<dbReference type="EMBL" id="HBFL01003078">
    <property type="protein sequence ID" value="CAD8762141.1"/>
    <property type="molecule type" value="Transcribed_RNA"/>
</dbReference>